<feature type="transmembrane region" description="Helical" evidence="18">
    <location>
        <begin position="109"/>
        <end position="130"/>
    </location>
</feature>
<dbReference type="PANTHER" id="PTHR45339:SF1">
    <property type="entry name" value="HYBRID SIGNAL TRANSDUCTION HISTIDINE KINASE J"/>
    <property type="match status" value="1"/>
</dbReference>
<evidence type="ECO:0000256" key="1">
    <source>
        <dbReference type="ARBA" id="ARBA00000085"/>
    </source>
</evidence>
<dbReference type="SMART" id="SM00387">
    <property type="entry name" value="HATPase_c"/>
    <property type="match status" value="1"/>
</dbReference>
<evidence type="ECO:0000256" key="12">
    <source>
        <dbReference type="ARBA" id="ARBA00023012"/>
    </source>
</evidence>
<keyword evidence="6" id="KW-0808">Transferase</keyword>
<evidence type="ECO:0000256" key="8">
    <source>
        <dbReference type="ARBA" id="ARBA00022741"/>
    </source>
</evidence>
<keyword evidence="9" id="KW-0418">Kinase</keyword>
<comment type="caution">
    <text evidence="23">The sequence shown here is derived from an EMBL/GenBank/DDBJ whole genome shotgun (WGS) entry which is preliminary data.</text>
</comment>
<evidence type="ECO:0000256" key="16">
    <source>
        <dbReference type="PROSITE-ProRule" id="PRU00110"/>
    </source>
</evidence>
<dbReference type="OrthoDB" id="9804263at2"/>
<dbReference type="PANTHER" id="PTHR45339">
    <property type="entry name" value="HYBRID SIGNAL TRANSDUCTION HISTIDINE KINASE J"/>
    <property type="match status" value="1"/>
</dbReference>
<organism evidence="23 24">
    <name type="scientific">Silvibacterium dinghuense</name>
    <dbReference type="NCBI Taxonomy" id="1560006"/>
    <lineage>
        <taxon>Bacteria</taxon>
        <taxon>Pseudomonadati</taxon>
        <taxon>Acidobacteriota</taxon>
        <taxon>Terriglobia</taxon>
        <taxon>Terriglobales</taxon>
        <taxon>Acidobacteriaceae</taxon>
        <taxon>Silvibacterium</taxon>
    </lineage>
</organism>
<keyword evidence="5 17" id="KW-0597">Phosphoprotein</keyword>
<reference evidence="23 24" key="1">
    <citation type="journal article" date="2016" name="Int. J. Syst. Evol. Microbiol.">
        <title>Acidipila dinghuensis sp. nov., an acidobacterium isolated from forest soil.</title>
        <authorList>
            <person name="Jiang Y.W."/>
            <person name="Wang J."/>
            <person name="Chen M.H."/>
            <person name="Lv Y.Y."/>
            <person name="Qiu L.H."/>
        </authorList>
    </citation>
    <scope>NUCLEOTIDE SEQUENCE [LARGE SCALE GENOMIC DNA]</scope>
    <source>
        <strain evidence="23 24">DHOF10</strain>
    </source>
</reference>
<dbReference type="InterPro" id="IPR001789">
    <property type="entry name" value="Sig_transdc_resp-reg_receiver"/>
</dbReference>
<dbReference type="Pfam" id="PF01627">
    <property type="entry name" value="Hpt"/>
    <property type="match status" value="1"/>
</dbReference>
<dbReference type="FunFam" id="1.10.287.130:FF:000002">
    <property type="entry name" value="Two-component osmosensing histidine kinase"/>
    <property type="match status" value="1"/>
</dbReference>
<evidence type="ECO:0000256" key="18">
    <source>
        <dbReference type="PROSITE-ProRule" id="PRU00244"/>
    </source>
</evidence>
<dbReference type="InterPro" id="IPR003594">
    <property type="entry name" value="HATPase_dom"/>
</dbReference>
<evidence type="ECO:0000256" key="6">
    <source>
        <dbReference type="ARBA" id="ARBA00022679"/>
    </source>
</evidence>
<dbReference type="Gene3D" id="3.40.50.2300">
    <property type="match status" value="2"/>
</dbReference>
<dbReference type="InterPro" id="IPR036097">
    <property type="entry name" value="HisK_dim/P_sf"/>
</dbReference>
<dbReference type="Pfam" id="PF00072">
    <property type="entry name" value="Response_reg"/>
    <property type="match status" value="2"/>
</dbReference>
<comment type="subcellular location">
    <subcellularLocation>
        <location evidence="2">Cell membrane</location>
        <topology evidence="2">Multi-pass membrane protein</topology>
    </subcellularLocation>
</comment>
<dbReference type="GO" id="GO:0005524">
    <property type="term" value="F:ATP binding"/>
    <property type="evidence" value="ECO:0007669"/>
    <property type="project" value="UniProtKB-KW"/>
</dbReference>
<dbReference type="Gene3D" id="3.30.565.10">
    <property type="entry name" value="Histidine kinase-like ATPase, C-terminal domain"/>
    <property type="match status" value="1"/>
</dbReference>
<feature type="transmembrane region" description="Helical" evidence="18">
    <location>
        <begin position="15"/>
        <end position="34"/>
    </location>
</feature>
<evidence type="ECO:0000313" key="23">
    <source>
        <dbReference type="EMBL" id="RXS96876.1"/>
    </source>
</evidence>
<feature type="transmembrane region" description="Helical" evidence="18">
    <location>
        <begin position="184"/>
        <end position="206"/>
    </location>
</feature>
<dbReference type="CDD" id="cd00082">
    <property type="entry name" value="HisKA"/>
    <property type="match status" value="1"/>
</dbReference>
<protein>
    <recommendedName>
        <fullName evidence="15">Sensory/regulatory protein RpfC</fullName>
        <ecNumber evidence="3">2.7.13.3</ecNumber>
    </recommendedName>
</protein>
<dbReference type="Pfam" id="PF02518">
    <property type="entry name" value="HATPase_c"/>
    <property type="match status" value="1"/>
</dbReference>
<evidence type="ECO:0000313" key="24">
    <source>
        <dbReference type="Proteomes" id="UP000290253"/>
    </source>
</evidence>
<feature type="transmembrane region" description="Helical" evidence="18">
    <location>
        <begin position="218"/>
        <end position="240"/>
    </location>
</feature>
<feature type="modified residue" description="Phosphohistidine" evidence="16">
    <location>
        <position position="868"/>
    </location>
</feature>
<keyword evidence="10" id="KW-0067">ATP-binding</keyword>
<evidence type="ECO:0000256" key="2">
    <source>
        <dbReference type="ARBA" id="ARBA00004651"/>
    </source>
</evidence>
<keyword evidence="12" id="KW-0902">Two-component regulatory system</keyword>
<dbReference type="InterPro" id="IPR004358">
    <property type="entry name" value="Sig_transdc_His_kin-like_C"/>
</dbReference>
<gene>
    <name evidence="23" type="ORF">ESZ00_02750</name>
</gene>
<dbReference type="GO" id="GO:0000155">
    <property type="term" value="F:phosphorelay sensor kinase activity"/>
    <property type="evidence" value="ECO:0007669"/>
    <property type="project" value="InterPro"/>
</dbReference>
<evidence type="ECO:0000259" key="20">
    <source>
        <dbReference type="PROSITE" id="PS50110"/>
    </source>
</evidence>
<dbReference type="SMART" id="SM00388">
    <property type="entry name" value="HisKA"/>
    <property type="match status" value="1"/>
</dbReference>
<proteinExistence type="predicted"/>
<evidence type="ECO:0000256" key="7">
    <source>
        <dbReference type="ARBA" id="ARBA00022692"/>
    </source>
</evidence>
<feature type="domain" description="Histidine kinase" evidence="19">
    <location>
        <begin position="287"/>
        <end position="508"/>
    </location>
</feature>
<dbReference type="PROSITE" id="PS50924">
    <property type="entry name" value="MHYT"/>
    <property type="match status" value="1"/>
</dbReference>
<dbReference type="SUPFAM" id="SSF47226">
    <property type="entry name" value="Histidine-containing phosphotransfer domain, HPT domain"/>
    <property type="match status" value="1"/>
</dbReference>
<evidence type="ECO:0000256" key="3">
    <source>
        <dbReference type="ARBA" id="ARBA00012438"/>
    </source>
</evidence>
<dbReference type="PROSITE" id="PS50109">
    <property type="entry name" value="HIS_KIN"/>
    <property type="match status" value="1"/>
</dbReference>
<dbReference type="Pfam" id="PF00512">
    <property type="entry name" value="HisKA"/>
    <property type="match status" value="1"/>
</dbReference>
<keyword evidence="8" id="KW-0547">Nucleotide-binding</keyword>
<dbReference type="InterPro" id="IPR036641">
    <property type="entry name" value="HPT_dom_sf"/>
</dbReference>
<evidence type="ECO:0000256" key="5">
    <source>
        <dbReference type="ARBA" id="ARBA00022553"/>
    </source>
</evidence>
<dbReference type="AlphaFoldDB" id="A0A4Q1SH64"/>
<dbReference type="Gene3D" id="1.10.287.130">
    <property type="match status" value="1"/>
</dbReference>
<keyword evidence="4" id="KW-1003">Cell membrane</keyword>
<dbReference type="InterPro" id="IPR011006">
    <property type="entry name" value="CheY-like_superfamily"/>
</dbReference>
<comment type="subunit">
    <text evidence="14">At low DSF concentrations, interacts with RpfF.</text>
</comment>
<dbReference type="InterPro" id="IPR008207">
    <property type="entry name" value="Sig_transdc_His_kin_Hpt_dom"/>
</dbReference>
<dbReference type="EMBL" id="SDMK01000001">
    <property type="protein sequence ID" value="RXS96876.1"/>
    <property type="molecule type" value="Genomic_DNA"/>
</dbReference>
<dbReference type="EC" id="2.7.13.3" evidence="3"/>
<dbReference type="SUPFAM" id="SSF47384">
    <property type="entry name" value="Homodimeric domain of signal transducing histidine kinase"/>
    <property type="match status" value="1"/>
</dbReference>
<dbReference type="SUPFAM" id="SSF55874">
    <property type="entry name" value="ATPase domain of HSP90 chaperone/DNA topoisomerase II/histidine kinase"/>
    <property type="match status" value="1"/>
</dbReference>
<dbReference type="Pfam" id="PF03707">
    <property type="entry name" value="MHYT"/>
    <property type="match status" value="2"/>
</dbReference>
<feature type="transmembrane region" description="Helical" evidence="18">
    <location>
        <begin position="84"/>
        <end position="102"/>
    </location>
</feature>
<evidence type="ECO:0000259" key="22">
    <source>
        <dbReference type="PROSITE" id="PS50924"/>
    </source>
</evidence>
<dbReference type="InterPro" id="IPR005467">
    <property type="entry name" value="His_kinase_dom"/>
</dbReference>
<dbReference type="PROSITE" id="PS50894">
    <property type="entry name" value="HPT"/>
    <property type="match status" value="1"/>
</dbReference>
<feature type="domain" description="Response regulatory" evidence="20">
    <location>
        <begin position="530"/>
        <end position="651"/>
    </location>
</feature>
<dbReference type="CDD" id="cd17546">
    <property type="entry name" value="REC_hyHK_CKI1_RcsC-like"/>
    <property type="match status" value="2"/>
</dbReference>
<keyword evidence="13 18" id="KW-0472">Membrane</keyword>
<dbReference type="InterPro" id="IPR005330">
    <property type="entry name" value="MHYT_dom"/>
</dbReference>
<dbReference type="Proteomes" id="UP000290253">
    <property type="component" value="Unassembled WGS sequence"/>
</dbReference>
<feature type="domain" description="Response regulatory" evidence="20">
    <location>
        <begin position="679"/>
        <end position="797"/>
    </location>
</feature>
<dbReference type="GO" id="GO:0005886">
    <property type="term" value="C:plasma membrane"/>
    <property type="evidence" value="ECO:0007669"/>
    <property type="project" value="UniProtKB-SubCell"/>
</dbReference>
<evidence type="ECO:0000259" key="19">
    <source>
        <dbReference type="PROSITE" id="PS50109"/>
    </source>
</evidence>
<dbReference type="CDD" id="cd16922">
    <property type="entry name" value="HATPase_EvgS-ArcB-TorS-like"/>
    <property type="match status" value="1"/>
</dbReference>
<name>A0A4Q1SH64_9BACT</name>
<keyword evidence="11 18" id="KW-1133">Transmembrane helix</keyword>
<sequence length="928" mass="101338">MGHAAFFTGVYDYRLVVASVVIALLAAYAALDLAGRVTVSSGLTRMAWLSGGAFALGFGIWSMHYVGMEAYRLPFEVMYDWPTVLLSILAAILASAVALFVVSRKKMTLLTAGVGSLFMGGGIASMHYIGMAAMRMPAMHHYNLRIVTLSVVLAVVISFAALWMTFSNREEKTSFSAKKLSSAVVMGLAIPVMHYVGMAAVTFTLMPLDPRSLQHAVGISSLGLLGIGLVTVFVLSFVYVSAMVDRKLALQTVELELMAQRHRLDLEVERAQLAEKSNKAKSEFLANMSHEIRTPLNGIIGMTDLALETELTREQRDYLQTVKLSADALLNVINDILDFSKIDAGKVELESIDFDLYECIEGALKTVALRADEKGLELLCDVSSEVPAWVTGDPGRLRQVILNLIGNAVKFTDEGEVALRVRLESHEDQEVQLQFTVADTGIGIPQHKLEAIFESFSQADTSTTREYGGTGLGLTISRRLVDMMGGRIWVESEPGKGSSFHFTATLSRAPERAAAVLPAAAHPSVLVGIKVLLVDDNRTNRRILEGLVARWGMISAAASGGQQALDMFAAAKAENEPFQMVLTDMHMPRMDGFDFVERLKELSGHASSTIMMLTSGGQRGDAQRCEDLGIAAYLLKPVRQSELREAIVNVLMASRAAEPAPLITRYSLREQASGGTTLKILLAEDNLVNQKLATRMLEKRNHSVTVVGNGREALIALEREPFDLVLMDMQMPEMDGFEATIALRERETQTGVHQPVVAMTALAMAGDRERCMQAGMDGYLSKPIRPDELDAVLEQYLAEKVQAREEIAPIVESQDSVDVQQLLDRIDDDRALLADLNEIFRNDYPKQLKQLQIALQEKNAVEIQRVGHMLKGALSNLSATRATELAAKLEEAGGASQLAGTQAVLDELVAELANVQRVLDTLCPENAK</sequence>
<evidence type="ECO:0000256" key="9">
    <source>
        <dbReference type="ARBA" id="ARBA00022777"/>
    </source>
</evidence>
<feature type="transmembrane region" description="Helical" evidence="18">
    <location>
        <begin position="142"/>
        <end position="163"/>
    </location>
</feature>
<keyword evidence="24" id="KW-1185">Reference proteome</keyword>
<evidence type="ECO:0000259" key="21">
    <source>
        <dbReference type="PROSITE" id="PS50894"/>
    </source>
</evidence>
<feature type="transmembrane region" description="Helical" evidence="18">
    <location>
        <begin position="46"/>
        <end position="64"/>
    </location>
</feature>
<evidence type="ECO:0000256" key="10">
    <source>
        <dbReference type="ARBA" id="ARBA00022840"/>
    </source>
</evidence>
<accession>A0A4Q1SH64</accession>
<keyword evidence="7 18" id="KW-0812">Transmembrane</keyword>
<feature type="modified residue" description="4-aspartylphosphate" evidence="17">
    <location>
        <position position="584"/>
    </location>
</feature>
<feature type="domain" description="HPt" evidence="21">
    <location>
        <begin position="829"/>
        <end position="922"/>
    </location>
</feature>
<evidence type="ECO:0000256" key="15">
    <source>
        <dbReference type="ARBA" id="ARBA00068150"/>
    </source>
</evidence>
<dbReference type="FunFam" id="3.30.565.10:FF:000010">
    <property type="entry name" value="Sensor histidine kinase RcsC"/>
    <property type="match status" value="1"/>
</dbReference>
<evidence type="ECO:0000256" key="4">
    <source>
        <dbReference type="ARBA" id="ARBA00022475"/>
    </source>
</evidence>
<evidence type="ECO:0000256" key="13">
    <source>
        <dbReference type="ARBA" id="ARBA00023136"/>
    </source>
</evidence>
<feature type="modified residue" description="4-aspartylphosphate" evidence="17">
    <location>
        <position position="728"/>
    </location>
</feature>
<evidence type="ECO:0000256" key="17">
    <source>
        <dbReference type="PROSITE-ProRule" id="PRU00169"/>
    </source>
</evidence>
<feature type="domain" description="MHYT" evidence="22">
    <location>
        <begin position="11"/>
        <end position="204"/>
    </location>
</feature>
<comment type="catalytic activity">
    <reaction evidence="1">
        <text>ATP + protein L-histidine = ADP + protein N-phospho-L-histidine.</text>
        <dbReference type="EC" id="2.7.13.3"/>
    </reaction>
</comment>
<dbReference type="Gene3D" id="1.20.120.160">
    <property type="entry name" value="HPT domain"/>
    <property type="match status" value="1"/>
</dbReference>
<dbReference type="InterPro" id="IPR003661">
    <property type="entry name" value="HisK_dim/P_dom"/>
</dbReference>
<dbReference type="PRINTS" id="PR00344">
    <property type="entry name" value="BCTRLSENSOR"/>
</dbReference>
<dbReference type="SMART" id="SM00448">
    <property type="entry name" value="REC"/>
    <property type="match status" value="2"/>
</dbReference>
<dbReference type="SUPFAM" id="SSF52172">
    <property type="entry name" value="CheY-like"/>
    <property type="match status" value="2"/>
</dbReference>
<dbReference type="InterPro" id="IPR036890">
    <property type="entry name" value="HATPase_C_sf"/>
</dbReference>
<evidence type="ECO:0000256" key="11">
    <source>
        <dbReference type="ARBA" id="ARBA00022989"/>
    </source>
</evidence>
<dbReference type="RefSeq" id="WP_129206658.1">
    <property type="nucleotide sequence ID" value="NZ_BMGU01000001.1"/>
</dbReference>
<dbReference type="PROSITE" id="PS50110">
    <property type="entry name" value="RESPONSE_REGULATORY"/>
    <property type="match status" value="2"/>
</dbReference>
<evidence type="ECO:0000256" key="14">
    <source>
        <dbReference type="ARBA" id="ARBA00064003"/>
    </source>
</evidence>